<feature type="compositionally biased region" description="Basic and acidic residues" evidence="9">
    <location>
        <begin position="68"/>
        <end position="80"/>
    </location>
</feature>
<feature type="region of interest" description="Disordered" evidence="9">
    <location>
        <begin position="556"/>
        <end position="575"/>
    </location>
</feature>
<dbReference type="SMART" id="SM00220">
    <property type="entry name" value="S_TKc"/>
    <property type="match status" value="1"/>
</dbReference>
<name>A0A9P0QUJ0_9ASCO</name>
<dbReference type="PANTHER" id="PTHR47634:SF9">
    <property type="entry name" value="PROTEIN KINASE DOMAIN-CONTAINING PROTEIN-RELATED"/>
    <property type="match status" value="1"/>
</dbReference>
<feature type="domain" description="Protein kinase" evidence="10">
    <location>
        <begin position="376"/>
        <end position="1050"/>
    </location>
</feature>
<keyword evidence="5" id="KW-0418">Kinase</keyword>
<keyword evidence="3" id="KW-0808">Transferase</keyword>
<accession>A0A9P0QUJ0</accession>
<dbReference type="EC" id="2.7.11.1" evidence="1"/>
<keyword evidence="2" id="KW-0723">Serine/threonine-protein kinase</keyword>
<feature type="region of interest" description="Disordered" evidence="9">
    <location>
        <begin position="589"/>
        <end position="628"/>
    </location>
</feature>
<dbReference type="FunFam" id="1.10.510.10:FF:000275">
    <property type="entry name" value="SRSF protein kinase 2 isoform X3"/>
    <property type="match status" value="1"/>
</dbReference>
<reference evidence="11" key="1">
    <citation type="submission" date="2022-03" db="EMBL/GenBank/DDBJ databases">
        <authorList>
            <person name="Legras J.-L."/>
            <person name="Devillers H."/>
            <person name="Grondin C."/>
        </authorList>
    </citation>
    <scope>NUCLEOTIDE SEQUENCE</scope>
    <source>
        <strain evidence="11">CLIB 1423</strain>
    </source>
</reference>
<dbReference type="InterPro" id="IPR008271">
    <property type="entry name" value="Ser/Thr_kinase_AS"/>
</dbReference>
<organism evidence="11 12">
    <name type="scientific">[Candida] railenensis</name>
    <dbReference type="NCBI Taxonomy" id="45579"/>
    <lineage>
        <taxon>Eukaryota</taxon>
        <taxon>Fungi</taxon>
        <taxon>Dikarya</taxon>
        <taxon>Ascomycota</taxon>
        <taxon>Saccharomycotina</taxon>
        <taxon>Pichiomycetes</taxon>
        <taxon>Debaryomycetaceae</taxon>
        <taxon>Kurtzmaniella</taxon>
    </lineage>
</organism>
<feature type="compositionally biased region" description="Low complexity" evidence="9">
    <location>
        <begin position="757"/>
        <end position="773"/>
    </location>
</feature>
<comment type="catalytic activity">
    <reaction evidence="7">
        <text>L-threonyl-[protein] + ATP = O-phospho-L-threonyl-[protein] + ADP + H(+)</text>
        <dbReference type="Rhea" id="RHEA:46608"/>
        <dbReference type="Rhea" id="RHEA-COMP:11060"/>
        <dbReference type="Rhea" id="RHEA-COMP:11605"/>
        <dbReference type="ChEBI" id="CHEBI:15378"/>
        <dbReference type="ChEBI" id="CHEBI:30013"/>
        <dbReference type="ChEBI" id="CHEBI:30616"/>
        <dbReference type="ChEBI" id="CHEBI:61977"/>
        <dbReference type="ChEBI" id="CHEBI:456216"/>
        <dbReference type="EC" id="2.7.11.1"/>
    </reaction>
</comment>
<evidence type="ECO:0000313" key="12">
    <source>
        <dbReference type="Proteomes" id="UP000837801"/>
    </source>
</evidence>
<feature type="compositionally biased region" description="Polar residues" evidence="9">
    <location>
        <begin position="607"/>
        <end position="620"/>
    </location>
</feature>
<evidence type="ECO:0000259" key="10">
    <source>
        <dbReference type="PROSITE" id="PS50011"/>
    </source>
</evidence>
<keyword evidence="6" id="KW-0067">ATP-binding</keyword>
<evidence type="ECO:0000256" key="3">
    <source>
        <dbReference type="ARBA" id="ARBA00022679"/>
    </source>
</evidence>
<dbReference type="GO" id="GO:0005737">
    <property type="term" value="C:cytoplasm"/>
    <property type="evidence" value="ECO:0007669"/>
    <property type="project" value="TreeGrafter"/>
</dbReference>
<dbReference type="SUPFAM" id="SSF56112">
    <property type="entry name" value="Protein kinase-like (PK-like)"/>
    <property type="match status" value="1"/>
</dbReference>
<dbReference type="InterPro" id="IPR051334">
    <property type="entry name" value="SRPK"/>
</dbReference>
<dbReference type="OrthoDB" id="5979581at2759"/>
<dbReference type="Pfam" id="PF00069">
    <property type="entry name" value="Pkinase"/>
    <property type="match status" value="2"/>
</dbReference>
<feature type="compositionally biased region" description="Polar residues" evidence="9">
    <location>
        <begin position="88"/>
        <end position="103"/>
    </location>
</feature>
<evidence type="ECO:0000256" key="9">
    <source>
        <dbReference type="SAM" id="MobiDB-lite"/>
    </source>
</evidence>
<dbReference type="InterPro" id="IPR011009">
    <property type="entry name" value="Kinase-like_dom_sf"/>
</dbReference>
<keyword evidence="12" id="KW-1185">Reference proteome</keyword>
<dbReference type="GO" id="GO:0000245">
    <property type="term" value="P:spliceosomal complex assembly"/>
    <property type="evidence" value="ECO:0007669"/>
    <property type="project" value="TreeGrafter"/>
</dbReference>
<evidence type="ECO:0000256" key="6">
    <source>
        <dbReference type="ARBA" id="ARBA00022840"/>
    </source>
</evidence>
<feature type="region of interest" description="Disordered" evidence="9">
    <location>
        <begin position="730"/>
        <end position="773"/>
    </location>
</feature>
<dbReference type="InterPro" id="IPR000719">
    <property type="entry name" value="Prot_kinase_dom"/>
</dbReference>
<feature type="compositionally biased region" description="Low complexity" evidence="9">
    <location>
        <begin position="589"/>
        <end position="606"/>
    </location>
</feature>
<evidence type="ECO:0000256" key="4">
    <source>
        <dbReference type="ARBA" id="ARBA00022741"/>
    </source>
</evidence>
<protein>
    <recommendedName>
        <fullName evidence="1">non-specific serine/threonine protein kinase</fullName>
        <ecNumber evidence="1">2.7.11.1</ecNumber>
    </recommendedName>
</protein>
<feature type="compositionally biased region" description="Basic and acidic residues" evidence="9">
    <location>
        <begin position="273"/>
        <end position="294"/>
    </location>
</feature>
<comment type="catalytic activity">
    <reaction evidence="8">
        <text>L-seryl-[protein] + ATP = O-phospho-L-seryl-[protein] + ADP + H(+)</text>
        <dbReference type="Rhea" id="RHEA:17989"/>
        <dbReference type="Rhea" id="RHEA-COMP:9863"/>
        <dbReference type="Rhea" id="RHEA-COMP:11604"/>
        <dbReference type="ChEBI" id="CHEBI:15378"/>
        <dbReference type="ChEBI" id="CHEBI:29999"/>
        <dbReference type="ChEBI" id="CHEBI:30616"/>
        <dbReference type="ChEBI" id="CHEBI:83421"/>
        <dbReference type="ChEBI" id="CHEBI:456216"/>
        <dbReference type="EC" id="2.7.11.1"/>
    </reaction>
</comment>
<feature type="compositionally biased region" description="Basic and acidic residues" evidence="9">
    <location>
        <begin position="747"/>
        <end position="756"/>
    </location>
</feature>
<dbReference type="GO" id="GO:0005634">
    <property type="term" value="C:nucleus"/>
    <property type="evidence" value="ECO:0007669"/>
    <property type="project" value="TreeGrafter"/>
</dbReference>
<feature type="region of interest" description="Disordered" evidence="9">
    <location>
        <begin position="258"/>
        <end position="299"/>
    </location>
</feature>
<dbReference type="PANTHER" id="PTHR47634">
    <property type="entry name" value="PROTEIN KINASE DOMAIN-CONTAINING PROTEIN-RELATED"/>
    <property type="match status" value="1"/>
</dbReference>
<dbReference type="Proteomes" id="UP000837801">
    <property type="component" value="Unassembled WGS sequence"/>
</dbReference>
<dbReference type="PROSITE" id="PS50011">
    <property type="entry name" value="PROTEIN_KINASE_DOM"/>
    <property type="match status" value="1"/>
</dbReference>
<feature type="compositionally biased region" description="Polar residues" evidence="9">
    <location>
        <begin position="561"/>
        <end position="570"/>
    </location>
</feature>
<sequence length="1104" mass="123185">MLLLNKAQDLISYQPEQKIMTESDLKKSKFNFGGFFKKKIPNVTIAKTEVKNTKDEEFTKDYLSHLENEERKAQEEHSQPREQPPSIPYNTSITDGNNQSTQAPPSILDNANHITVVQSIDSCSGDGNPSHVNAHIEIDSSAVAGHHKNGHHDFDSKRDEYHPVTHVTSPSHLSVNYQERYTSFTTDCISLQNSDMTSHMDEDSNYNNPMNYSPIGKRLLDDRSSMEIVRQENNRPKSTLKSILKNRTEILRVSVKKGVNSPQGGVEGVELDNDGRSGHSDLHSDIPSELHSETDSDFESTYPIHPYDEASASSAKDVLSEAESEADITAYLSDCESDLNFDPLQEENANDYKKGGYHPVAKAEIYYSKELPGREYIILRKLGWGHFSTVWLAKSLYNAKKDTRTDKSGDTDTSEYYVAIKFVKSNKHYLEAAEDEISLLQTINQPLVHGDHLTSKQKQYFEKFQFNKYNEPIGHPGFKNVMKLLDNFEILGPNGTHICMVFEILGENVFNLMCKYKNFYSSMKEELKLKKENQKATGVVGAFSFDTLQSFNFGTRKDKSQVQQSSSTNGGDKKKRTISKLSLGLLSGGSNNNNNISPTCNSNPSPEATSLPTSAQSSVEQDCPPSSVASSIGDEFLVSQARTSQIMDEKIHSLDIKSLSALMDQSKTYGGLPLLIVKQIAKQIFLALDYIHHCGVIHTDLKPENILIEIKDITKLIKMIENDKIAKHNEKKNSGSSFLSRKTSKSTIKEGEEASVGRKSSNVSSSSSFSSCGYRKSRVSSQISKRGSDTPIRSSKPLPSSITTDIVFKNVSYKQESPMKPSFGVMRNHSVDTSMHSPTDAVLNAKNSSYQSNNSMTSSITDDNSISVKIADLGNGTFSHTHFTDQIQTRQYRSPEIILGYKKWGASTDLWSVGCMIFELITGDYLFDPHDGKHYDRDDDHMAQIVELLGGFPSKEYLSQCNFAKDFFKIGSSVNGSCSTNSSSSGNNEVRFRKIPHLKYWPLHNVLVEKYHFSKDDPNVAQLADLIGKCLTFETKDRVDAGSLSNHPWFYDCAVYGTLDGKVVNGEFIETHGEDVPGYCSPYSIDQDEGNGEDDNGATEAFFE</sequence>
<evidence type="ECO:0000256" key="7">
    <source>
        <dbReference type="ARBA" id="ARBA00047899"/>
    </source>
</evidence>
<evidence type="ECO:0000256" key="8">
    <source>
        <dbReference type="ARBA" id="ARBA00048679"/>
    </source>
</evidence>
<proteinExistence type="predicted"/>
<evidence type="ECO:0000256" key="1">
    <source>
        <dbReference type="ARBA" id="ARBA00012513"/>
    </source>
</evidence>
<dbReference type="EMBL" id="CAKXYY010000023">
    <property type="protein sequence ID" value="CAH2355267.1"/>
    <property type="molecule type" value="Genomic_DNA"/>
</dbReference>
<feature type="region of interest" description="Disordered" evidence="9">
    <location>
        <begin position="780"/>
        <end position="799"/>
    </location>
</feature>
<keyword evidence="4" id="KW-0547">Nucleotide-binding</keyword>
<comment type="caution">
    <text evidence="11">The sequence shown here is derived from an EMBL/GenBank/DDBJ whole genome shotgun (WGS) entry which is preliminary data.</text>
</comment>
<evidence type="ECO:0000256" key="2">
    <source>
        <dbReference type="ARBA" id="ARBA00022527"/>
    </source>
</evidence>
<dbReference type="Gene3D" id="1.10.510.10">
    <property type="entry name" value="Transferase(Phosphotransferase) domain 1"/>
    <property type="match status" value="1"/>
</dbReference>
<feature type="region of interest" description="Disordered" evidence="9">
    <location>
        <begin position="68"/>
        <end position="103"/>
    </location>
</feature>
<dbReference type="AlphaFoldDB" id="A0A9P0QUJ0"/>
<gene>
    <name evidence="11" type="ORF">CLIB1423_23S01574</name>
</gene>
<dbReference type="GO" id="GO:0005524">
    <property type="term" value="F:ATP binding"/>
    <property type="evidence" value="ECO:0007669"/>
    <property type="project" value="UniProtKB-KW"/>
</dbReference>
<evidence type="ECO:0000256" key="5">
    <source>
        <dbReference type="ARBA" id="ARBA00022777"/>
    </source>
</evidence>
<dbReference type="GO" id="GO:0004674">
    <property type="term" value="F:protein serine/threonine kinase activity"/>
    <property type="evidence" value="ECO:0007669"/>
    <property type="project" value="UniProtKB-KW"/>
</dbReference>
<dbReference type="GO" id="GO:0050684">
    <property type="term" value="P:regulation of mRNA processing"/>
    <property type="evidence" value="ECO:0007669"/>
    <property type="project" value="TreeGrafter"/>
</dbReference>
<dbReference type="PROSITE" id="PS00108">
    <property type="entry name" value="PROTEIN_KINASE_ST"/>
    <property type="match status" value="1"/>
</dbReference>
<dbReference type="Gene3D" id="3.30.200.20">
    <property type="entry name" value="Phosphorylase Kinase, domain 1"/>
    <property type="match status" value="1"/>
</dbReference>
<evidence type="ECO:0000313" key="11">
    <source>
        <dbReference type="EMBL" id="CAH2355267.1"/>
    </source>
</evidence>